<evidence type="ECO:0008006" key="9">
    <source>
        <dbReference type="Google" id="ProtNLM"/>
    </source>
</evidence>
<dbReference type="VEuPathDB" id="FungiDB:jhhlp_007928"/>
<name>A0A2N3N0Y8_9PEZI</name>
<keyword evidence="3 6" id="KW-1133">Transmembrane helix</keyword>
<dbReference type="InterPro" id="IPR023271">
    <property type="entry name" value="Aquaporin-like"/>
</dbReference>
<dbReference type="Proteomes" id="UP000233524">
    <property type="component" value="Unassembled WGS sequence"/>
</dbReference>
<comment type="similarity">
    <text evidence="5">Belongs to the MIP/aquaporin (TC 1.A.8) family.</text>
</comment>
<dbReference type="EMBL" id="NLAX01001139">
    <property type="protein sequence ID" value="PKS06094.1"/>
    <property type="molecule type" value="Genomic_DNA"/>
</dbReference>
<dbReference type="InterPro" id="IPR000425">
    <property type="entry name" value="MIP"/>
</dbReference>
<dbReference type="InParanoid" id="A0A2N3N0Y8"/>
<dbReference type="PRINTS" id="PR00783">
    <property type="entry name" value="MINTRINSICP"/>
</dbReference>
<dbReference type="PANTHER" id="PTHR47002">
    <property type="entry name" value="AQUAPORIN-LIKE"/>
    <property type="match status" value="1"/>
</dbReference>
<keyword evidence="8" id="KW-1185">Reference proteome</keyword>
<dbReference type="SUPFAM" id="SSF81338">
    <property type="entry name" value="Aquaporin-like"/>
    <property type="match status" value="1"/>
</dbReference>
<gene>
    <name evidence="7" type="ORF">jhhlp_007928</name>
</gene>
<dbReference type="AlphaFoldDB" id="A0A2N3N0Y8"/>
<feature type="transmembrane region" description="Helical" evidence="6">
    <location>
        <begin position="276"/>
        <end position="300"/>
    </location>
</feature>
<dbReference type="GO" id="GO:0015267">
    <property type="term" value="F:channel activity"/>
    <property type="evidence" value="ECO:0007669"/>
    <property type="project" value="InterPro"/>
</dbReference>
<keyword evidence="2 5" id="KW-0812">Transmembrane</keyword>
<comment type="subcellular location">
    <subcellularLocation>
        <location evidence="1">Membrane</location>
        <topology evidence="1">Multi-pass membrane protein</topology>
    </subcellularLocation>
</comment>
<sequence length="320" mass="33770">MESVESSMTEPKYTTGQYGLKGMTAGLDGNTPIVPQSDDSLSPGDVQARIIIQPWYKSRTYLFGGWLDANVWRAAVLETVGTAFYVYVSGNISTTLSSYNTTQVGGYVGFGNIALLSIFVYATASATGGHLNPLITFPAIIAGVCPVSRGILYLCGQALGGAVAGGVLTGVYGRERSIEVHGGGCYFDGESITSGQVFLNEFFASFAYVFLSFGVGVDPKQGVLFGPRLSPLLAGGVLGLVTFATSGIIPGYAGAQMNPARCFGYGIARRDMSDQWIWWFAPAAAAVISAIVFHISPLHASEKDAREMKRAKTLGGIFSA</sequence>
<dbReference type="Pfam" id="PF00230">
    <property type="entry name" value="MIP"/>
    <property type="match status" value="1"/>
</dbReference>
<evidence type="ECO:0000313" key="7">
    <source>
        <dbReference type="EMBL" id="PKS06094.1"/>
    </source>
</evidence>
<organism evidence="7 8">
    <name type="scientific">Lomentospora prolificans</name>
    <dbReference type="NCBI Taxonomy" id="41688"/>
    <lineage>
        <taxon>Eukaryota</taxon>
        <taxon>Fungi</taxon>
        <taxon>Dikarya</taxon>
        <taxon>Ascomycota</taxon>
        <taxon>Pezizomycotina</taxon>
        <taxon>Sordariomycetes</taxon>
        <taxon>Hypocreomycetidae</taxon>
        <taxon>Microascales</taxon>
        <taxon>Microascaceae</taxon>
        <taxon>Lomentospora</taxon>
    </lineage>
</organism>
<evidence type="ECO:0000256" key="1">
    <source>
        <dbReference type="ARBA" id="ARBA00004141"/>
    </source>
</evidence>
<evidence type="ECO:0000256" key="2">
    <source>
        <dbReference type="ARBA" id="ARBA00022692"/>
    </source>
</evidence>
<dbReference type="PANTHER" id="PTHR47002:SF2">
    <property type="entry name" value="AQUAPORIN AQPAE.A-LIKE"/>
    <property type="match status" value="1"/>
</dbReference>
<proteinExistence type="inferred from homology"/>
<evidence type="ECO:0000313" key="8">
    <source>
        <dbReference type="Proteomes" id="UP000233524"/>
    </source>
</evidence>
<keyword evidence="5" id="KW-0813">Transport</keyword>
<keyword evidence="4 6" id="KW-0472">Membrane</keyword>
<dbReference type="GO" id="GO:0016020">
    <property type="term" value="C:membrane"/>
    <property type="evidence" value="ECO:0007669"/>
    <property type="project" value="UniProtKB-SubCell"/>
</dbReference>
<accession>A0A2N3N0Y8</accession>
<comment type="caution">
    <text evidence="7">The sequence shown here is derived from an EMBL/GenBank/DDBJ whole genome shotgun (WGS) entry which is preliminary data.</text>
</comment>
<evidence type="ECO:0000256" key="3">
    <source>
        <dbReference type="ARBA" id="ARBA00022989"/>
    </source>
</evidence>
<feature type="transmembrane region" description="Helical" evidence="6">
    <location>
        <begin position="197"/>
        <end position="217"/>
    </location>
</feature>
<protein>
    <recommendedName>
        <fullName evidence="9">Aquaporin</fullName>
    </recommendedName>
</protein>
<reference evidence="7 8" key="1">
    <citation type="journal article" date="2017" name="G3 (Bethesda)">
        <title>First Draft Genome Sequence of the Pathogenic Fungus Lomentospora prolificans (Formerly Scedosporium prolificans).</title>
        <authorList>
            <person name="Luo R."/>
            <person name="Zimin A."/>
            <person name="Workman R."/>
            <person name="Fan Y."/>
            <person name="Pertea G."/>
            <person name="Grossman N."/>
            <person name="Wear M.P."/>
            <person name="Jia B."/>
            <person name="Miller H."/>
            <person name="Casadevall A."/>
            <person name="Timp W."/>
            <person name="Zhang S.X."/>
            <person name="Salzberg S.L."/>
        </authorList>
    </citation>
    <scope>NUCLEOTIDE SEQUENCE [LARGE SCALE GENOMIC DNA]</scope>
    <source>
        <strain evidence="7 8">JHH-5317</strain>
    </source>
</reference>
<evidence type="ECO:0000256" key="6">
    <source>
        <dbReference type="SAM" id="Phobius"/>
    </source>
</evidence>
<evidence type="ECO:0000256" key="4">
    <source>
        <dbReference type="ARBA" id="ARBA00023136"/>
    </source>
</evidence>
<evidence type="ECO:0000256" key="5">
    <source>
        <dbReference type="RuleBase" id="RU000477"/>
    </source>
</evidence>
<dbReference type="OrthoDB" id="3222at2759"/>
<dbReference type="Gene3D" id="1.20.1080.10">
    <property type="entry name" value="Glycerol uptake facilitator protein"/>
    <property type="match status" value="1"/>
</dbReference>
<dbReference type="STRING" id="41688.A0A2N3N0Y8"/>
<feature type="transmembrane region" description="Helical" evidence="6">
    <location>
        <begin position="229"/>
        <end position="249"/>
    </location>
</feature>